<dbReference type="RefSeq" id="WP_146616896.1">
    <property type="nucleotide sequence ID" value="NZ_JACHWI010000004.1"/>
</dbReference>
<dbReference type="Proteomes" id="UP000249341">
    <property type="component" value="Unassembled WGS sequence"/>
</dbReference>
<proteinExistence type="predicted"/>
<keyword evidence="3" id="KW-1133">Transmembrane helix</keyword>
<dbReference type="PROSITE" id="PS00080">
    <property type="entry name" value="MULTICOPPER_OXIDASE2"/>
    <property type="match status" value="1"/>
</dbReference>
<dbReference type="InterPro" id="IPR008972">
    <property type="entry name" value="Cupredoxin"/>
</dbReference>
<dbReference type="Gene3D" id="2.60.40.420">
    <property type="entry name" value="Cupredoxins - blue copper proteins"/>
    <property type="match status" value="4"/>
</dbReference>
<keyword evidence="3" id="KW-0812">Transmembrane</keyword>
<name>A0A327Z5I0_9ACTN</name>
<feature type="transmembrane region" description="Helical" evidence="3">
    <location>
        <begin position="6"/>
        <end position="22"/>
    </location>
</feature>
<organism evidence="4 5">
    <name type="scientific">Actinoplanes lutulentus</name>
    <dbReference type="NCBI Taxonomy" id="1287878"/>
    <lineage>
        <taxon>Bacteria</taxon>
        <taxon>Bacillati</taxon>
        <taxon>Actinomycetota</taxon>
        <taxon>Actinomycetes</taxon>
        <taxon>Micromonosporales</taxon>
        <taxon>Micromonosporaceae</taxon>
        <taxon>Actinoplanes</taxon>
    </lineage>
</organism>
<reference evidence="4 5" key="1">
    <citation type="submission" date="2018-06" db="EMBL/GenBank/DDBJ databases">
        <title>Genomic Encyclopedia of Type Strains, Phase III (KMG-III): the genomes of soil and plant-associated and newly described type strains.</title>
        <authorList>
            <person name="Whitman W."/>
        </authorList>
    </citation>
    <scope>NUCLEOTIDE SEQUENCE [LARGE SCALE GENOMIC DNA]</scope>
    <source>
        <strain evidence="4 5">CGMCC 4.7090</strain>
    </source>
</reference>
<evidence type="ECO:0000256" key="3">
    <source>
        <dbReference type="SAM" id="Phobius"/>
    </source>
</evidence>
<accession>A0A327Z5I0</accession>
<keyword evidence="3" id="KW-0472">Membrane</keyword>
<dbReference type="InterPro" id="IPR002355">
    <property type="entry name" value="Cu_oxidase_Cu_BS"/>
</dbReference>
<feature type="region of interest" description="Disordered" evidence="2">
    <location>
        <begin position="634"/>
        <end position="658"/>
    </location>
</feature>
<evidence type="ECO:0000256" key="2">
    <source>
        <dbReference type="SAM" id="MobiDB-lite"/>
    </source>
</evidence>
<comment type="caution">
    <text evidence="4">The sequence shown here is derived from an EMBL/GenBank/DDBJ whole genome shotgun (WGS) entry which is preliminary data.</text>
</comment>
<keyword evidence="5" id="KW-1185">Reference proteome</keyword>
<evidence type="ECO:0000256" key="1">
    <source>
        <dbReference type="ARBA" id="ARBA00022723"/>
    </source>
</evidence>
<dbReference type="GO" id="GO:0005507">
    <property type="term" value="F:copper ion binding"/>
    <property type="evidence" value="ECO:0007669"/>
    <property type="project" value="InterPro"/>
</dbReference>
<protein>
    <recommendedName>
        <fullName evidence="6">Multicopper oxidase</fullName>
    </recommendedName>
</protein>
<sequence length="1535" mass="166461">MSTPIDLIPLLLVTTFAAYVLLSARRRPSGPVRVALTVGAGLWMGLVAGAMWMVSQATAAAVLPPKAGAAVSPCVTGAPTKTFNVSLINLPIFLNRFGDVVPEGRMYILDANISTVRQNFKYAADPSKANVNDLIEPLTIRANKGDCVSVSFTNRLNEAAPQLDRTVRDSAIYTLPGEIKKAAGASTLGAREFAPALTAPKIDFDPAKAPNASMHFEGLDYDVKTGDGTAVGNNPDSTAAPGASITYLLHAQAEGEFQFKDGADFTSVSTQPGGAKQYIGSHSFGAFGAIVVEAADATWVDSRTGGAIASGTRAIIKRPGNKDFRENVLFMHDEVEAAPGILTRYCRTGNDDDDEAADNGECIQPTAAQLAVLTKGTLPGLGGGDADAILQYHEQIPIKLEWFAFNYRSEPTFNREELGCPSASVSGQGYAANECVGEETSLSSWVYGDPGGGDLIFPNYRGEPAQVRLMHAAEYETHTFHWHVNRWAYDPLDEGGLDAISSPNHITKTTNILDVQSVSPGAHYDLVVQGGAGSAHKDKQATFGDIIFHCHLYPHFATGMWGLNRTFDKLEDGTRTNPDGTPIPRLEPLADFDYQPTAGTSLDKPPVPDTAKVGFPHFVPGKFGFKAPKPPLGVSSRTSTGAFPPTAKEQAAADPGAQVPGGFFQNPCPTGRPVKEFEISAIQLKQVYNPTVNWTNPQSRIYVLNTERDAVLAGKKPEPFSPLLNVGDCVIYKLTNRLPLDYGGTTFDRQQVTNEVGLHQHMVQFDVLSSDGAANGWNYDEGADGAANGNGQTITYRNFVHENTSTNSFHDHFYANVHQDAGLFGGGTIHDAGCVFRDGRTNEEVKIGTIVAVHCTATTDYNGTQTDGYDYRNVSLFIEDHVPMFKPADSTTTNDDQFVTKDGVPIYPAKFPSSNDDYGVMGINYRLEPFEARRDRDPSQIFTVQPDSAQLDAWGNLPYTPTPAAFRGDRIKWRIFQLSQEESHGINIDAKWRHEPKDDGSNIVSAQHIGILEYFEMQVKTTSEGYHFYPIDRDELYYLGGNDDLFLGAWGHLRVFRCQTYGAAISPGPDDPPPAPEIALYPLPDNTANALNCINEQPTTPPKPITQPPGQPCGSAPVKSFSIVAINRDITYNKAGDHDPNGLQYALESDWLNNTVKNEPLVIRANQGDCVEVTLKNKLDPAKMKPTCFEGVEPGQLGYRYSHLSYPDCLDQPPKNEVNVPGFQPLKVSNRVSIRPQLTTHYSFSSGVNVGTINGYDRTAGPGEQITSRWYLNTGPGMAMLRDMADPMHHATHGLYGALIIEPTGSMYLNPATGAALTSGTSAVIANPNVPDFRENIVLMNSDLALFRKDTNGNTADDQPVPDNLDLVQTPSDEADDAEDQGEFSINYANEPWSHRYATDQNITNIFSSYVHGDPSTPTFQAYGGDKTVFYVGQATGDARSTSFALHDHLWRRAPNDAQSQLAANQGQFNPGISYPIVLDPAVTGGAGGRRAAAGDYLYKSNTLQRHLNSGQWGIFRVHATKQTGLIALPDRPVT</sequence>
<evidence type="ECO:0000313" key="5">
    <source>
        <dbReference type="Proteomes" id="UP000249341"/>
    </source>
</evidence>
<evidence type="ECO:0008006" key="6">
    <source>
        <dbReference type="Google" id="ProtNLM"/>
    </source>
</evidence>
<evidence type="ECO:0000313" key="4">
    <source>
        <dbReference type="EMBL" id="RAK31864.1"/>
    </source>
</evidence>
<dbReference type="EMBL" id="QLMJ01000014">
    <property type="protein sequence ID" value="RAK31864.1"/>
    <property type="molecule type" value="Genomic_DNA"/>
</dbReference>
<gene>
    <name evidence="4" type="ORF">B0I29_114112</name>
</gene>
<dbReference type="OrthoDB" id="345021at2"/>
<keyword evidence="1" id="KW-0479">Metal-binding</keyword>
<feature type="transmembrane region" description="Helical" evidence="3">
    <location>
        <begin position="34"/>
        <end position="54"/>
    </location>
</feature>
<dbReference type="SUPFAM" id="SSF49503">
    <property type="entry name" value="Cupredoxins"/>
    <property type="match status" value="5"/>
</dbReference>